<gene>
    <name evidence="2" type="ORF">EJ063_16380</name>
</gene>
<name>A0A432CW54_9VIBR</name>
<dbReference type="GO" id="GO:0035556">
    <property type="term" value="P:intracellular signal transduction"/>
    <property type="evidence" value="ECO:0007669"/>
    <property type="project" value="TreeGrafter"/>
</dbReference>
<dbReference type="SUPFAM" id="SSF56112">
    <property type="entry name" value="Protein kinase-like (PK-like)"/>
    <property type="match status" value="1"/>
</dbReference>
<protein>
    <recommendedName>
        <fullName evidence="1">Protein kinase domain-containing protein</fullName>
    </recommendedName>
</protein>
<dbReference type="EMBL" id="RXZH01000008">
    <property type="protein sequence ID" value="RTZ14491.1"/>
    <property type="molecule type" value="Genomic_DNA"/>
</dbReference>
<dbReference type="GO" id="GO:0005524">
    <property type="term" value="F:ATP binding"/>
    <property type="evidence" value="ECO:0007669"/>
    <property type="project" value="InterPro"/>
</dbReference>
<reference evidence="2 3" key="1">
    <citation type="submission" date="2018-12" db="EMBL/GenBank/DDBJ databases">
        <title>Vibrio sp. isolated from China Sea.</title>
        <authorList>
            <person name="Li Y."/>
        </authorList>
    </citation>
    <scope>NUCLEOTIDE SEQUENCE [LARGE SCALE GENOMIC DNA]</scope>
    <source>
        <strain evidence="2 3">BEI207</strain>
    </source>
</reference>
<dbReference type="PROSITE" id="PS00108">
    <property type="entry name" value="PROTEIN_KINASE_ST"/>
    <property type="match status" value="1"/>
</dbReference>
<evidence type="ECO:0000313" key="2">
    <source>
        <dbReference type="EMBL" id="RTZ14491.1"/>
    </source>
</evidence>
<evidence type="ECO:0000313" key="3">
    <source>
        <dbReference type="Proteomes" id="UP000268973"/>
    </source>
</evidence>
<dbReference type="InterPro" id="IPR000719">
    <property type="entry name" value="Prot_kinase_dom"/>
</dbReference>
<dbReference type="Pfam" id="PF00069">
    <property type="entry name" value="Pkinase"/>
    <property type="match status" value="1"/>
</dbReference>
<evidence type="ECO:0000259" key="1">
    <source>
        <dbReference type="PROSITE" id="PS50011"/>
    </source>
</evidence>
<organism evidence="2 3">
    <name type="scientific">Vibrio aquaticus</name>
    <dbReference type="NCBI Taxonomy" id="2496559"/>
    <lineage>
        <taxon>Bacteria</taxon>
        <taxon>Pseudomonadati</taxon>
        <taxon>Pseudomonadota</taxon>
        <taxon>Gammaproteobacteria</taxon>
        <taxon>Vibrionales</taxon>
        <taxon>Vibrionaceae</taxon>
        <taxon>Vibrio</taxon>
    </lineage>
</organism>
<dbReference type="PANTHER" id="PTHR48015">
    <property type="entry name" value="SERINE/THREONINE-PROTEIN KINASE TAO"/>
    <property type="match status" value="1"/>
</dbReference>
<dbReference type="GO" id="GO:0004674">
    <property type="term" value="F:protein serine/threonine kinase activity"/>
    <property type="evidence" value="ECO:0007669"/>
    <property type="project" value="TreeGrafter"/>
</dbReference>
<comment type="caution">
    <text evidence="2">The sequence shown here is derived from an EMBL/GenBank/DDBJ whole genome shotgun (WGS) entry which is preliminary data.</text>
</comment>
<accession>A0A432CW54</accession>
<sequence length="251" mass="28425">MARIAEQLTPERRYAAIIEQLGLTVCSELSTNVLHCHGNDVGNVTLKVAHTKIGHAQLANEIEFLKRHASPYWPTYIQSGRNNNQMWLLTQFQKGSPLTEPKVWNLNQNCVLRAFESALYSLHQTGYIHGDVKPANLLLTPDGKARLIDMGSVLPIGERYDQQMYSSISPMFSSPKAHLRQGRISPVEDYFSFGVSIHSIFYEHPFNFQNTLDFFKQGRTPVTQGLPARYQYIISSTFKTLPLLKTVSSQP</sequence>
<dbReference type="PANTHER" id="PTHR48015:SF16">
    <property type="entry name" value="SERINE_THREONINE-PROTEIN KINASE SULU"/>
    <property type="match status" value="1"/>
</dbReference>
<dbReference type="InterPro" id="IPR011009">
    <property type="entry name" value="Kinase-like_dom_sf"/>
</dbReference>
<dbReference type="SMART" id="SM00220">
    <property type="entry name" value="S_TKc"/>
    <property type="match status" value="1"/>
</dbReference>
<dbReference type="InterPro" id="IPR050285">
    <property type="entry name" value="STE20_Ser/Thr_kinase"/>
</dbReference>
<dbReference type="GO" id="GO:0005737">
    <property type="term" value="C:cytoplasm"/>
    <property type="evidence" value="ECO:0007669"/>
    <property type="project" value="TreeGrafter"/>
</dbReference>
<dbReference type="Proteomes" id="UP000268973">
    <property type="component" value="Unassembled WGS sequence"/>
</dbReference>
<dbReference type="OrthoDB" id="9801841at2"/>
<proteinExistence type="predicted"/>
<dbReference type="RefSeq" id="WP_126575406.1">
    <property type="nucleotide sequence ID" value="NZ_RXZH01000008.1"/>
</dbReference>
<dbReference type="InterPro" id="IPR008271">
    <property type="entry name" value="Ser/Thr_kinase_AS"/>
</dbReference>
<dbReference type="AlphaFoldDB" id="A0A432CW54"/>
<feature type="domain" description="Protein kinase" evidence="1">
    <location>
        <begin position="15"/>
        <end position="251"/>
    </location>
</feature>
<dbReference type="Gene3D" id="1.10.510.10">
    <property type="entry name" value="Transferase(Phosphotransferase) domain 1"/>
    <property type="match status" value="1"/>
</dbReference>
<keyword evidence="3" id="KW-1185">Reference proteome</keyword>
<dbReference type="PROSITE" id="PS50011">
    <property type="entry name" value="PROTEIN_KINASE_DOM"/>
    <property type="match status" value="1"/>
</dbReference>